<comment type="caution">
    <text evidence="8">The sequence shown here is derived from an EMBL/GenBank/DDBJ whole genome shotgun (WGS) entry which is preliminary data.</text>
</comment>
<dbReference type="SUPFAM" id="SSF101936">
    <property type="entry name" value="DNA-binding pseudobarrel domain"/>
    <property type="match status" value="1"/>
</dbReference>
<dbReference type="PANTHER" id="PTHR31674:SF62">
    <property type="entry name" value="B3 DOMAIN-CONTAINING PROTEIN REM14-RELATED"/>
    <property type="match status" value="1"/>
</dbReference>
<dbReference type="GO" id="GO:0003677">
    <property type="term" value="F:DNA binding"/>
    <property type="evidence" value="ECO:0007669"/>
    <property type="project" value="UniProtKB-KW"/>
</dbReference>
<feature type="domain" description="TF-B3" evidence="7">
    <location>
        <begin position="77"/>
        <end position="171"/>
    </location>
</feature>
<dbReference type="SMART" id="SM01019">
    <property type="entry name" value="B3"/>
    <property type="match status" value="1"/>
</dbReference>
<dbReference type="InterPro" id="IPR003340">
    <property type="entry name" value="B3_DNA-bd"/>
</dbReference>
<evidence type="ECO:0000313" key="8">
    <source>
        <dbReference type="EMBL" id="CAA3015910.1"/>
    </source>
</evidence>
<keyword evidence="4" id="KW-0238">DNA-binding</keyword>
<evidence type="ECO:0000256" key="2">
    <source>
        <dbReference type="ARBA" id="ARBA00022737"/>
    </source>
</evidence>
<dbReference type="Proteomes" id="UP000594638">
    <property type="component" value="Unassembled WGS sequence"/>
</dbReference>
<dbReference type="PROSITE" id="PS50863">
    <property type="entry name" value="B3"/>
    <property type="match status" value="1"/>
</dbReference>
<dbReference type="GO" id="GO:0005634">
    <property type="term" value="C:nucleus"/>
    <property type="evidence" value="ECO:0007669"/>
    <property type="project" value="UniProtKB-SubCell"/>
</dbReference>
<evidence type="ECO:0000256" key="1">
    <source>
        <dbReference type="ARBA" id="ARBA00004123"/>
    </source>
</evidence>
<gene>
    <name evidence="8" type="ORF">OLEA9_A066018</name>
</gene>
<evidence type="ECO:0000256" key="6">
    <source>
        <dbReference type="ARBA" id="ARBA00023242"/>
    </source>
</evidence>
<protein>
    <submittedName>
        <fullName evidence="8">B3 domain-containing At5g60140-like</fullName>
    </submittedName>
</protein>
<dbReference type="CDD" id="cd10017">
    <property type="entry name" value="B3_DNA"/>
    <property type="match status" value="1"/>
</dbReference>
<comment type="subcellular location">
    <subcellularLocation>
        <location evidence="1">Nucleus</location>
    </subcellularLocation>
</comment>
<keyword evidence="2" id="KW-0677">Repeat</keyword>
<dbReference type="Gene3D" id="2.40.330.10">
    <property type="entry name" value="DNA-binding pseudobarrel domain"/>
    <property type="match status" value="1"/>
</dbReference>
<dbReference type="PANTHER" id="PTHR31674">
    <property type="entry name" value="B3 DOMAIN-CONTAINING PROTEIN REM-LIKE 3-RELATED"/>
    <property type="match status" value="1"/>
</dbReference>
<evidence type="ECO:0000256" key="5">
    <source>
        <dbReference type="ARBA" id="ARBA00023163"/>
    </source>
</evidence>
<dbReference type="OrthoDB" id="906243at2759"/>
<proteinExistence type="predicted"/>
<keyword evidence="6" id="KW-0539">Nucleus</keyword>
<evidence type="ECO:0000259" key="7">
    <source>
        <dbReference type="PROSITE" id="PS50863"/>
    </source>
</evidence>
<organism evidence="8 9">
    <name type="scientific">Olea europaea subsp. europaea</name>
    <dbReference type="NCBI Taxonomy" id="158383"/>
    <lineage>
        <taxon>Eukaryota</taxon>
        <taxon>Viridiplantae</taxon>
        <taxon>Streptophyta</taxon>
        <taxon>Embryophyta</taxon>
        <taxon>Tracheophyta</taxon>
        <taxon>Spermatophyta</taxon>
        <taxon>Magnoliopsida</taxon>
        <taxon>eudicotyledons</taxon>
        <taxon>Gunneridae</taxon>
        <taxon>Pentapetalae</taxon>
        <taxon>asterids</taxon>
        <taxon>lamiids</taxon>
        <taxon>Lamiales</taxon>
        <taxon>Oleaceae</taxon>
        <taxon>Oleeae</taxon>
        <taxon>Olea</taxon>
    </lineage>
</organism>
<dbReference type="InterPro" id="IPR015300">
    <property type="entry name" value="DNA-bd_pseudobarrel_sf"/>
</dbReference>
<dbReference type="Pfam" id="PF02362">
    <property type="entry name" value="B3"/>
    <property type="match status" value="1"/>
</dbReference>
<dbReference type="AlphaFoldDB" id="A0A8S0UFA8"/>
<keyword evidence="9" id="KW-1185">Reference proteome</keyword>
<evidence type="ECO:0000313" key="9">
    <source>
        <dbReference type="Proteomes" id="UP000594638"/>
    </source>
</evidence>
<accession>A0A8S0UFA8</accession>
<evidence type="ECO:0000256" key="4">
    <source>
        <dbReference type="ARBA" id="ARBA00023125"/>
    </source>
</evidence>
<name>A0A8S0UFA8_OLEEU</name>
<sequence>IFVQDNSVEAGDIFVFRYDGVKLLGLSGCDKKGFGHSTNEEGEAPAEKVTHGQPIQCPVSPYGDDIFRSVLAIRPRNPYFVTKIGKSRLDDLYIPIETIKDFQLDNLSGEMFLIDPQDRKFPVKIIRWKDERVWCSGGWKSLCAVNFVRQEDTCICEFVDGSLSIKFVRGNI</sequence>
<reference evidence="8 9" key="1">
    <citation type="submission" date="2019-12" db="EMBL/GenBank/DDBJ databases">
        <authorList>
            <person name="Alioto T."/>
            <person name="Alioto T."/>
            <person name="Gomez Garrido J."/>
        </authorList>
    </citation>
    <scope>NUCLEOTIDE SEQUENCE [LARGE SCALE GENOMIC DNA]</scope>
</reference>
<feature type="non-terminal residue" evidence="8">
    <location>
        <position position="1"/>
    </location>
</feature>
<dbReference type="InterPro" id="IPR039218">
    <property type="entry name" value="REM_fam"/>
</dbReference>
<evidence type="ECO:0000256" key="3">
    <source>
        <dbReference type="ARBA" id="ARBA00023015"/>
    </source>
</evidence>
<dbReference type="EMBL" id="CACTIH010007579">
    <property type="protein sequence ID" value="CAA3015910.1"/>
    <property type="molecule type" value="Genomic_DNA"/>
</dbReference>
<keyword evidence="3" id="KW-0805">Transcription regulation</keyword>
<dbReference type="Gramene" id="OE9A066018T1">
    <property type="protein sequence ID" value="OE9A066018C1"/>
    <property type="gene ID" value="OE9A066018"/>
</dbReference>
<keyword evidence="5" id="KW-0804">Transcription</keyword>